<dbReference type="PANTHER" id="PTHR24359:SF1">
    <property type="entry name" value="INHIBITOR OF NUCLEAR FACTOR KAPPA-B KINASE EPSILON SUBUNIT HOMOLOG 1-RELATED"/>
    <property type="match status" value="1"/>
</dbReference>
<dbReference type="OrthoDB" id="1046782at2759"/>
<proteinExistence type="predicted"/>
<dbReference type="Gene3D" id="1.10.510.10">
    <property type="entry name" value="Transferase(Phosphotransferase) domain 1"/>
    <property type="match status" value="1"/>
</dbReference>
<dbReference type="InterPro" id="IPR000719">
    <property type="entry name" value="Prot_kinase_dom"/>
</dbReference>
<gene>
    <name evidence="2" type="ORF">CSUB01_09244</name>
</gene>
<dbReference type="GO" id="GO:0004674">
    <property type="term" value="F:protein serine/threonine kinase activity"/>
    <property type="evidence" value="ECO:0007669"/>
    <property type="project" value="TreeGrafter"/>
</dbReference>
<dbReference type="AlphaFoldDB" id="A0A066XGD2"/>
<dbReference type="CDD" id="cd00180">
    <property type="entry name" value="PKc"/>
    <property type="match status" value="1"/>
</dbReference>
<feature type="domain" description="Protein kinase" evidence="1">
    <location>
        <begin position="166"/>
        <end position="496"/>
    </location>
</feature>
<dbReference type="SMART" id="SM00220">
    <property type="entry name" value="S_TKc"/>
    <property type="match status" value="1"/>
</dbReference>
<dbReference type="Pfam" id="PF00069">
    <property type="entry name" value="Pkinase"/>
    <property type="match status" value="1"/>
</dbReference>
<dbReference type="InterPro" id="IPR011009">
    <property type="entry name" value="Kinase-like_dom_sf"/>
</dbReference>
<name>A0A066XGD2_COLSU</name>
<protein>
    <recommendedName>
        <fullName evidence="1">Protein kinase domain-containing protein</fullName>
    </recommendedName>
</protein>
<evidence type="ECO:0000313" key="3">
    <source>
        <dbReference type="Proteomes" id="UP000027238"/>
    </source>
</evidence>
<keyword evidence="3" id="KW-1185">Reference proteome</keyword>
<evidence type="ECO:0000313" key="2">
    <source>
        <dbReference type="EMBL" id="KDN68233.1"/>
    </source>
</evidence>
<dbReference type="PANTHER" id="PTHR24359">
    <property type="entry name" value="SERINE/THREONINE-PROTEIN KINASE SBK1"/>
    <property type="match status" value="1"/>
</dbReference>
<reference evidence="3" key="1">
    <citation type="journal article" date="2014" name="Genome Announc.">
        <title>Draft genome sequence of Colletotrichum sublineola, a destructive pathogen of cultivated sorghum.</title>
        <authorList>
            <person name="Baroncelli R."/>
            <person name="Sanz-Martin J.M."/>
            <person name="Rech G.E."/>
            <person name="Sukno S.A."/>
            <person name="Thon M.R."/>
        </authorList>
    </citation>
    <scope>NUCLEOTIDE SEQUENCE [LARGE SCALE GENOMIC DNA]</scope>
    <source>
        <strain evidence="3">TX430BB</strain>
    </source>
</reference>
<accession>A0A066XGD2</accession>
<evidence type="ECO:0000259" key="1">
    <source>
        <dbReference type="PROSITE" id="PS50011"/>
    </source>
</evidence>
<dbReference type="PROSITE" id="PS50011">
    <property type="entry name" value="PROTEIN_KINASE_DOM"/>
    <property type="match status" value="1"/>
</dbReference>
<dbReference type="GO" id="GO:0005524">
    <property type="term" value="F:ATP binding"/>
    <property type="evidence" value="ECO:0007669"/>
    <property type="project" value="InterPro"/>
</dbReference>
<dbReference type="STRING" id="1173701.A0A066XGD2"/>
<dbReference type="SUPFAM" id="SSF56112">
    <property type="entry name" value="Protein kinase-like (PK-like)"/>
    <property type="match status" value="1"/>
</dbReference>
<dbReference type="HOGENOM" id="CLU_017513_4_1_1"/>
<sequence length="500" mass="56792">MGAKQGGPSLYDAISGKYGIDDLQRERTYIPIDVMKELVTTESIYRELCRNSKHQVWGKGSRRQLAERVIKSHAQRVFLVLVLLDQSLDTERLLNSGLTDDDLPLVKSGDAFRSERDGGKRFSLPPKWSSQTVDQFLDHQWRLLAPVFGMSGKHRAFHPRQPMPFQKVDESHKKGSSSFVYYVQIRPAHQHFSGTGPHSHEIVLKEFPSRNQQDFETERANLASIRRLGDNKHITQYLETYSQGDRSCILFPFAKGGDLEDFWKCQNFRPRDRHLALWCLEQMLGLAQGLQVLHVFVGDDANCRHGDLKPGNILHFTGGDDNNNGILKIADFGISRIHTETTFQRLGKATVTKSTTPSYEAPEESFRQARSRKYDIWSMGCIFLEFALWLAESWDAVQAFDSARTPKRARQGEPRPWARFYKGMGAAAKVHPEVFRILARLRCSPRSAPGTALGDLLDMVENHLLKVDVEARFGAQDLSRRLGEIVSEARADAEYLFTSG</sequence>
<dbReference type="EMBL" id="JMSE01000697">
    <property type="protein sequence ID" value="KDN68233.1"/>
    <property type="molecule type" value="Genomic_DNA"/>
</dbReference>
<dbReference type="OMA" id="QWIFLAP"/>
<organism evidence="2 3">
    <name type="scientific">Colletotrichum sublineola</name>
    <name type="common">Sorghum anthracnose fungus</name>
    <dbReference type="NCBI Taxonomy" id="1173701"/>
    <lineage>
        <taxon>Eukaryota</taxon>
        <taxon>Fungi</taxon>
        <taxon>Dikarya</taxon>
        <taxon>Ascomycota</taxon>
        <taxon>Pezizomycotina</taxon>
        <taxon>Sordariomycetes</taxon>
        <taxon>Hypocreomycetidae</taxon>
        <taxon>Glomerellales</taxon>
        <taxon>Glomerellaceae</taxon>
        <taxon>Colletotrichum</taxon>
        <taxon>Colletotrichum graminicola species complex</taxon>
    </lineage>
</organism>
<dbReference type="eggNOG" id="KOG0595">
    <property type="taxonomic scope" value="Eukaryota"/>
</dbReference>
<dbReference type="Proteomes" id="UP000027238">
    <property type="component" value="Unassembled WGS sequence"/>
</dbReference>
<comment type="caution">
    <text evidence="2">The sequence shown here is derived from an EMBL/GenBank/DDBJ whole genome shotgun (WGS) entry which is preliminary data.</text>
</comment>